<dbReference type="AlphaFoldDB" id="A0A8J3ARY0"/>
<dbReference type="GO" id="GO:0003677">
    <property type="term" value="F:DNA binding"/>
    <property type="evidence" value="ECO:0007669"/>
    <property type="project" value="UniProtKB-KW"/>
</dbReference>
<dbReference type="Gene3D" id="1.10.10.10">
    <property type="entry name" value="Winged helix-like DNA-binding domain superfamily/Winged helix DNA-binding domain"/>
    <property type="match status" value="1"/>
</dbReference>
<proteinExistence type="predicted"/>
<evidence type="ECO:0000256" key="2">
    <source>
        <dbReference type="ARBA" id="ARBA00023125"/>
    </source>
</evidence>
<evidence type="ECO:0000256" key="3">
    <source>
        <dbReference type="ARBA" id="ARBA00023163"/>
    </source>
</evidence>
<evidence type="ECO:0000313" key="5">
    <source>
        <dbReference type="EMBL" id="GGI15797.1"/>
    </source>
</evidence>
<evidence type="ECO:0000313" key="6">
    <source>
        <dbReference type="Proteomes" id="UP000626244"/>
    </source>
</evidence>
<dbReference type="EMBL" id="BMHB01000001">
    <property type="protein sequence ID" value="GGI15797.1"/>
    <property type="molecule type" value="Genomic_DNA"/>
</dbReference>
<keyword evidence="2" id="KW-0238">DNA-binding</keyword>
<dbReference type="RefSeq" id="WP_087999601.1">
    <property type="nucleotide sequence ID" value="NZ_BMHB01000001.1"/>
</dbReference>
<protein>
    <submittedName>
        <fullName evidence="5">MarR family transcriptional regulator</fullName>
    </submittedName>
</protein>
<keyword evidence="6" id="KW-1185">Reference proteome</keyword>
<dbReference type="SUPFAM" id="SSF46785">
    <property type="entry name" value="Winged helix' DNA-binding domain"/>
    <property type="match status" value="1"/>
</dbReference>
<keyword evidence="1" id="KW-0805">Transcription regulation</keyword>
<dbReference type="PROSITE" id="PS50995">
    <property type="entry name" value="HTH_MARR_2"/>
    <property type="match status" value="1"/>
</dbReference>
<organism evidence="5 6">
    <name type="scientific">Gottfriedia solisilvae</name>
    <dbReference type="NCBI Taxonomy" id="1516104"/>
    <lineage>
        <taxon>Bacteria</taxon>
        <taxon>Bacillati</taxon>
        <taxon>Bacillota</taxon>
        <taxon>Bacilli</taxon>
        <taxon>Bacillales</taxon>
        <taxon>Bacillaceae</taxon>
        <taxon>Gottfriedia</taxon>
    </lineage>
</organism>
<dbReference type="PANTHER" id="PTHR42756:SF1">
    <property type="entry name" value="TRANSCRIPTIONAL REPRESSOR OF EMRAB OPERON"/>
    <property type="match status" value="1"/>
</dbReference>
<dbReference type="GO" id="GO:0003700">
    <property type="term" value="F:DNA-binding transcription factor activity"/>
    <property type="evidence" value="ECO:0007669"/>
    <property type="project" value="InterPro"/>
</dbReference>
<evidence type="ECO:0000256" key="1">
    <source>
        <dbReference type="ARBA" id="ARBA00023015"/>
    </source>
</evidence>
<dbReference type="OrthoDB" id="1551170at2"/>
<name>A0A8J3ARY0_9BACI</name>
<keyword evidence="3" id="KW-0804">Transcription</keyword>
<dbReference type="InterPro" id="IPR036390">
    <property type="entry name" value="WH_DNA-bd_sf"/>
</dbReference>
<reference evidence="6" key="1">
    <citation type="journal article" date="2019" name="Int. J. Syst. Evol. Microbiol.">
        <title>The Global Catalogue of Microorganisms (GCM) 10K type strain sequencing project: providing services to taxonomists for standard genome sequencing and annotation.</title>
        <authorList>
            <consortium name="The Broad Institute Genomics Platform"/>
            <consortium name="The Broad Institute Genome Sequencing Center for Infectious Disease"/>
            <person name="Wu L."/>
            <person name="Ma J."/>
        </authorList>
    </citation>
    <scope>NUCLEOTIDE SEQUENCE [LARGE SCALE GENOMIC DNA]</scope>
    <source>
        <strain evidence="6">CGMCC 1.14993</strain>
    </source>
</reference>
<dbReference type="PANTHER" id="PTHR42756">
    <property type="entry name" value="TRANSCRIPTIONAL REGULATOR, MARR"/>
    <property type="match status" value="1"/>
</dbReference>
<evidence type="ECO:0000259" key="4">
    <source>
        <dbReference type="PROSITE" id="PS50995"/>
    </source>
</evidence>
<dbReference type="Proteomes" id="UP000626244">
    <property type="component" value="Unassembled WGS sequence"/>
</dbReference>
<dbReference type="InterPro" id="IPR000835">
    <property type="entry name" value="HTH_MarR-typ"/>
</dbReference>
<gene>
    <name evidence="5" type="ORF">GCM10007380_29820</name>
</gene>
<dbReference type="SMART" id="SM00347">
    <property type="entry name" value="HTH_MARR"/>
    <property type="match status" value="1"/>
</dbReference>
<dbReference type="Pfam" id="PF01047">
    <property type="entry name" value="MarR"/>
    <property type="match status" value="1"/>
</dbReference>
<dbReference type="InterPro" id="IPR036388">
    <property type="entry name" value="WH-like_DNA-bd_sf"/>
</dbReference>
<accession>A0A8J3ARY0</accession>
<feature type="domain" description="HTH marR-type" evidence="4">
    <location>
        <begin position="6"/>
        <end position="141"/>
    </location>
</feature>
<comment type="caution">
    <text evidence="5">The sequence shown here is derived from an EMBL/GenBank/DDBJ whole genome shotgun (WGS) entry which is preliminary data.</text>
</comment>
<sequence>MEQYFSNCLYFTANHLARLMNKMAEEEFASLGISPTYAFLLMAVFERPNITQTELSNILHIAPSTTTRFVEKLEVKKLVERTNEGKLTLVNLTNKGIEIQKDIKVCWKNLYKRYAEILGDDAAKQLTSQTFQAALEIEKIK</sequence>